<dbReference type="SUPFAM" id="SSF90188">
    <property type="entry name" value="Somatomedin B domain"/>
    <property type="match status" value="1"/>
</dbReference>
<dbReference type="PROSITE" id="PS50092">
    <property type="entry name" value="TSP1"/>
    <property type="match status" value="1"/>
</dbReference>
<evidence type="ECO:0000256" key="1">
    <source>
        <dbReference type="ARBA" id="ARBA00022729"/>
    </source>
</evidence>
<comment type="caution">
    <text evidence="6">The sequence shown here is derived from an EMBL/GenBank/DDBJ whole genome shotgun (WGS) entry which is preliminary data.</text>
</comment>
<dbReference type="InterPro" id="IPR001212">
    <property type="entry name" value="Somatomedin_B_dom"/>
</dbReference>
<dbReference type="PANTHER" id="PTHR20920:SF2">
    <property type="entry name" value="SOMATOMEDIN-B AND THROMBOSPONDIN TYPE-1 DOMAIN-CONTAINING PROTEIN"/>
    <property type="match status" value="1"/>
</dbReference>
<dbReference type="Pfam" id="PF25031">
    <property type="entry name" value="SBSPON_C"/>
    <property type="match status" value="1"/>
</dbReference>
<dbReference type="SUPFAM" id="SSF82895">
    <property type="entry name" value="TSP-1 type 1 repeat"/>
    <property type="match status" value="1"/>
</dbReference>
<dbReference type="Gene3D" id="2.20.100.10">
    <property type="entry name" value="Thrombospondin type-1 (TSP1) repeat"/>
    <property type="match status" value="1"/>
</dbReference>
<dbReference type="Proteomes" id="UP001142489">
    <property type="component" value="Unassembled WGS sequence"/>
</dbReference>
<sequence length="274" mass="30497">MGARAGPGGMILAWLALLALLGGRASAGCAEEGRCCPGRDPACTSTGWRVSRAYGTCYCDEACQRTGDCCYDHAQACPALPCIVGEWSHWSGCAEQCKPNFRMRTRSVQQEPQNGGEPCPPLEEKAGCMEYATYEGQDCGEGHGTFPAFITTSEYSKERKRRAANPRWSSETEEFRSYCVEFKTETLSPRCSMENRPYARWMQYLREGYTVCVMCQPPAMHSASRRCSGDGADADRDKVLHWQAIGNPFCYGTWKKVKEVEECSCPQVHSFIFT</sequence>
<accession>A0A9Q1B5C0</accession>
<evidence type="ECO:0000256" key="2">
    <source>
        <dbReference type="ARBA" id="ARBA00023157"/>
    </source>
</evidence>
<feature type="domain" description="SMB" evidence="5">
    <location>
        <begin position="31"/>
        <end position="82"/>
    </location>
</feature>
<evidence type="ECO:0000256" key="3">
    <source>
        <dbReference type="ARBA" id="ARBA00023180"/>
    </source>
</evidence>
<keyword evidence="2" id="KW-1015">Disulfide bond</keyword>
<dbReference type="InterPro" id="IPR056801">
    <property type="entry name" value="SBSPON_C"/>
</dbReference>
<evidence type="ECO:0000259" key="5">
    <source>
        <dbReference type="PROSITE" id="PS50958"/>
    </source>
</evidence>
<dbReference type="PANTHER" id="PTHR20920">
    <property type="entry name" value="RPE-SPONDIN"/>
    <property type="match status" value="1"/>
</dbReference>
<evidence type="ECO:0000256" key="4">
    <source>
        <dbReference type="SAM" id="SignalP"/>
    </source>
</evidence>
<dbReference type="Pfam" id="PF19028">
    <property type="entry name" value="TSP1_spondin"/>
    <property type="match status" value="1"/>
</dbReference>
<gene>
    <name evidence="6" type="ORF">JRQ81_012821</name>
</gene>
<keyword evidence="1 4" id="KW-0732">Signal</keyword>
<evidence type="ECO:0000313" key="7">
    <source>
        <dbReference type="Proteomes" id="UP001142489"/>
    </source>
</evidence>
<name>A0A9Q1B5C0_9SAUR</name>
<feature type="signal peptide" evidence="4">
    <location>
        <begin position="1"/>
        <end position="27"/>
    </location>
</feature>
<dbReference type="InterPro" id="IPR039942">
    <property type="entry name" value="SBSPO"/>
</dbReference>
<organism evidence="6 7">
    <name type="scientific">Phrynocephalus forsythii</name>
    <dbReference type="NCBI Taxonomy" id="171643"/>
    <lineage>
        <taxon>Eukaryota</taxon>
        <taxon>Metazoa</taxon>
        <taxon>Chordata</taxon>
        <taxon>Craniata</taxon>
        <taxon>Vertebrata</taxon>
        <taxon>Euteleostomi</taxon>
        <taxon>Lepidosauria</taxon>
        <taxon>Squamata</taxon>
        <taxon>Bifurcata</taxon>
        <taxon>Unidentata</taxon>
        <taxon>Episquamata</taxon>
        <taxon>Toxicofera</taxon>
        <taxon>Iguania</taxon>
        <taxon>Acrodonta</taxon>
        <taxon>Agamidae</taxon>
        <taxon>Agaminae</taxon>
        <taxon>Phrynocephalus</taxon>
    </lineage>
</organism>
<reference evidence="6" key="1">
    <citation type="journal article" date="2023" name="DNA Res.">
        <title>Chromosome-level genome assembly of Phrynocephalus forsythii using third-generation DNA sequencing and Hi-C analysis.</title>
        <authorList>
            <person name="Qi Y."/>
            <person name="Zhao W."/>
            <person name="Zhao Y."/>
            <person name="Niu C."/>
            <person name="Cao S."/>
            <person name="Zhang Y."/>
        </authorList>
    </citation>
    <scope>NUCLEOTIDE SEQUENCE</scope>
    <source>
        <tissue evidence="6">Muscle</tissue>
    </source>
</reference>
<dbReference type="InterPro" id="IPR036024">
    <property type="entry name" value="Somatomedin_B-like_dom_sf"/>
</dbReference>
<keyword evidence="3" id="KW-0325">Glycoprotein</keyword>
<proteinExistence type="predicted"/>
<feature type="chain" id="PRO_5040369188" description="SMB domain-containing protein" evidence="4">
    <location>
        <begin position="28"/>
        <end position="274"/>
    </location>
</feature>
<dbReference type="OrthoDB" id="98591at2759"/>
<keyword evidence="7" id="KW-1185">Reference proteome</keyword>
<dbReference type="InterPro" id="IPR044004">
    <property type="entry name" value="TSP1_spondin_dom"/>
</dbReference>
<dbReference type="AlphaFoldDB" id="A0A9Q1B5C0"/>
<dbReference type="FunFam" id="2.20.100.10:FF:000019">
    <property type="entry name" value="Thrombospondin type 1 domain containing 7A"/>
    <property type="match status" value="1"/>
</dbReference>
<dbReference type="InterPro" id="IPR036383">
    <property type="entry name" value="TSP1_rpt_sf"/>
</dbReference>
<dbReference type="PROSITE" id="PS50958">
    <property type="entry name" value="SMB_2"/>
    <property type="match status" value="1"/>
</dbReference>
<dbReference type="InterPro" id="IPR000884">
    <property type="entry name" value="TSP1_rpt"/>
</dbReference>
<protein>
    <recommendedName>
        <fullName evidence="5">SMB domain-containing protein</fullName>
    </recommendedName>
</protein>
<evidence type="ECO:0000313" key="6">
    <source>
        <dbReference type="EMBL" id="KAJ7338919.1"/>
    </source>
</evidence>
<dbReference type="EMBL" id="JAPFRF010000003">
    <property type="protein sequence ID" value="KAJ7338919.1"/>
    <property type="molecule type" value="Genomic_DNA"/>
</dbReference>